<dbReference type="PANTHER" id="PTHR45738:SF3">
    <property type="entry name" value="OS03G0182400 PROTEIN"/>
    <property type="match status" value="1"/>
</dbReference>
<evidence type="ECO:0000313" key="7">
    <source>
        <dbReference type="EMBL" id="KAK8940219.1"/>
    </source>
</evidence>
<keyword evidence="2" id="KW-0378">Hydrolase</keyword>
<evidence type="ECO:0000256" key="2">
    <source>
        <dbReference type="ARBA" id="ARBA00022801"/>
    </source>
</evidence>
<keyword evidence="3" id="KW-0472">Membrane</keyword>
<gene>
    <name evidence="7" type="primary">SAC2</name>
    <name evidence="7" type="ORF">KSP40_PGU019550</name>
</gene>
<accession>A0ABR2LGT7</accession>
<dbReference type="Pfam" id="PF02383">
    <property type="entry name" value="Syja_N"/>
    <property type="match status" value="1"/>
</dbReference>
<dbReference type="EMBL" id="JBBWWR010000020">
    <property type="protein sequence ID" value="KAK8940219.1"/>
    <property type="molecule type" value="Genomic_DNA"/>
</dbReference>
<sequence>MLGRDKGRTLWRVLKVDRLEAFELNVWEDSTTYSESECNELLKCIHEGNRSTGGLRFVTNCYGIVGFIQFLGPHYMLLITERRLIGVICDHKVYAVTKSAIITIPNSSVRSTVAIPKAENKTLRPLLKHLSTLIVLGSGSGLGILSCGLTLGNYMEYNDDEDDDFEGSGVDFSSNCFDGDAFPVKEKLNDPIKVHLGNAVRRHFSALVLQLLKDENFKSSCETGIGSWLEIISSLA</sequence>
<reference evidence="7 8" key="1">
    <citation type="journal article" date="2022" name="Nat. Plants">
        <title>Genomes of leafy and leafless Platanthera orchids illuminate the evolution of mycoheterotrophy.</title>
        <authorList>
            <person name="Li M.H."/>
            <person name="Liu K.W."/>
            <person name="Li Z."/>
            <person name="Lu H.C."/>
            <person name="Ye Q.L."/>
            <person name="Zhang D."/>
            <person name="Wang J.Y."/>
            <person name="Li Y.F."/>
            <person name="Zhong Z.M."/>
            <person name="Liu X."/>
            <person name="Yu X."/>
            <person name="Liu D.K."/>
            <person name="Tu X.D."/>
            <person name="Liu B."/>
            <person name="Hao Y."/>
            <person name="Liao X.Y."/>
            <person name="Jiang Y.T."/>
            <person name="Sun W.H."/>
            <person name="Chen J."/>
            <person name="Chen Y.Q."/>
            <person name="Ai Y."/>
            <person name="Zhai J.W."/>
            <person name="Wu S.S."/>
            <person name="Zhou Z."/>
            <person name="Hsiao Y.Y."/>
            <person name="Wu W.L."/>
            <person name="Chen Y.Y."/>
            <person name="Lin Y.F."/>
            <person name="Hsu J.L."/>
            <person name="Li C.Y."/>
            <person name="Wang Z.W."/>
            <person name="Zhao X."/>
            <person name="Zhong W.Y."/>
            <person name="Ma X.K."/>
            <person name="Ma L."/>
            <person name="Huang J."/>
            <person name="Chen G.Z."/>
            <person name="Huang M.Z."/>
            <person name="Huang L."/>
            <person name="Peng D.H."/>
            <person name="Luo Y.B."/>
            <person name="Zou S.Q."/>
            <person name="Chen S.P."/>
            <person name="Lan S."/>
            <person name="Tsai W.C."/>
            <person name="Van de Peer Y."/>
            <person name="Liu Z.J."/>
        </authorList>
    </citation>
    <scope>NUCLEOTIDE SEQUENCE [LARGE SCALE GENOMIC DNA]</scope>
    <source>
        <strain evidence="7">Lor288</strain>
    </source>
</reference>
<dbReference type="PANTHER" id="PTHR45738">
    <property type="entry name" value="POLYPHOSPHOINOSITIDE PHOSPHATASE"/>
    <property type="match status" value="1"/>
</dbReference>
<dbReference type="Proteomes" id="UP001412067">
    <property type="component" value="Unassembled WGS sequence"/>
</dbReference>
<organism evidence="7 8">
    <name type="scientific">Platanthera guangdongensis</name>
    <dbReference type="NCBI Taxonomy" id="2320717"/>
    <lineage>
        <taxon>Eukaryota</taxon>
        <taxon>Viridiplantae</taxon>
        <taxon>Streptophyta</taxon>
        <taxon>Embryophyta</taxon>
        <taxon>Tracheophyta</taxon>
        <taxon>Spermatophyta</taxon>
        <taxon>Magnoliopsida</taxon>
        <taxon>Liliopsida</taxon>
        <taxon>Asparagales</taxon>
        <taxon>Orchidaceae</taxon>
        <taxon>Orchidoideae</taxon>
        <taxon>Orchideae</taxon>
        <taxon>Orchidinae</taxon>
        <taxon>Platanthera</taxon>
    </lineage>
</organism>
<feature type="domain" description="SAC" evidence="6">
    <location>
        <begin position="62"/>
        <end position="123"/>
    </location>
</feature>
<evidence type="ECO:0000313" key="8">
    <source>
        <dbReference type="Proteomes" id="UP001412067"/>
    </source>
</evidence>
<name>A0ABR2LGT7_9ASPA</name>
<protein>
    <submittedName>
        <fullName evidence="7">Phosphoinositide phosphatase SAC2</fullName>
    </submittedName>
</protein>
<dbReference type="InterPro" id="IPR043573">
    <property type="entry name" value="Fig4-like"/>
</dbReference>
<evidence type="ECO:0000259" key="6">
    <source>
        <dbReference type="Pfam" id="PF02383"/>
    </source>
</evidence>
<keyword evidence="8" id="KW-1185">Reference proteome</keyword>
<evidence type="ECO:0000256" key="1">
    <source>
        <dbReference type="ARBA" id="ARBA00004148"/>
    </source>
</evidence>
<evidence type="ECO:0000256" key="4">
    <source>
        <dbReference type="ARBA" id="ARBA00023337"/>
    </source>
</evidence>
<comment type="subunit">
    <text evidence="5">Component of the PI(3,5)P2 regulatory complex at least composed of ATG18, SAC/FIG4, FAB1 and VAC14.</text>
</comment>
<proteinExistence type="predicted"/>
<evidence type="ECO:0000256" key="3">
    <source>
        <dbReference type="ARBA" id="ARBA00023136"/>
    </source>
</evidence>
<comment type="caution">
    <text evidence="7">The sequence shown here is derived from an EMBL/GenBank/DDBJ whole genome shotgun (WGS) entry which is preliminary data.</text>
</comment>
<evidence type="ECO:0000256" key="5">
    <source>
        <dbReference type="ARBA" id="ARBA00023464"/>
    </source>
</evidence>
<comment type="catalytic activity">
    <reaction evidence="4">
        <text>a 1,2-diacyl-sn-glycero-3-phospho-(1D-myo-inositol-3,5-bisphosphate) + H2O = a 1,2-diacyl-sn-glycero-3-phospho-(1D-myo-inositol-3-phosphate) + phosphate</text>
        <dbReference type="Rhea" id="RHEA:32955"/>
        <dbReference type="ChEBI" id="CHEBI:15377"/>
        <dbReference type="ChEBI" id="CHEBI:43474"/>
        <dbReference type="ChEBI" id="CHEBI:57923"/>
        <dbReference type="ChEBI" id="CHEBI:58088"/>
    </reaction>
</comment>
<dbReference type="InterPro" id="IPR002013">
    <property type="entry name" value="SAC_dom"/>
</dbReference>
<comment type="subcellular location">
    <subcellularLocation>
        <location evidence="1">Vacuole membrane</location>
        <topology evidence="1">Peripheral membrane protein</topology>
    </subcellularLocation>
</comment>